<evidence type="ECO:0000313" key="1">
    <source>
        <dbReference type="EMBL" id="CAG9942691.1"/>
    </source>
</evidence>
<dbReference type="EMBL" id="CADEHS020000006">
    <property type="protein sequence ID" value="CAG9942691.1"/>
    <property type="molecule type" value="Genomic_DNA"/>
</dbReference>
<dbReference type="Proteomes" id="UP000836387">
    <property type="component" value="Unassembled WGS sequence"/>
</dbReference>
<name>A0ACA9TP00_BIOOC</name>
<organism evidence="1 2">
    <name type="scientific">Clonostachys rosea f. rosea IK726</name>
    <dbReference type="NCBI Taxonomy" id="1349383"/>
    <lineage>
        <taxon>Eukaryota</taxon>
        <taxon>Fungi</taxon>
        <taxon>Dikarya</taxon>
        <taxon>Ascomycota</taxon>
        <taxon>Pezizomycotina</taxon>
        <taxon>Sordariomycetes</taxon>
        <taxon>Hypocreomycetidae</taxon>
        <taxon>Hypocreales</taxon>
        <taxon>Bionectriaceae</taxon>
        <taxon>Clonostachys</taxon>
    </lineage>
</organism>
<keyword evidence="2" id="KW-1185">Reference proteome</keyword>
<comment type="caution">
    <text evidence="1">The sequence shown here is derived from an EMBL/GenBank/DDBJ whole genome shotgun (WGS) entry which is preliminary data.</text>
</comment>
<reference evidence="1" key="2">
    <citation type="submission" date="2021-10" db="EMBL/GenBank/DDBJ databases">
        <authorList>
            <person name="Piombo E."/>
        </authorList>
    </citation>
    <scope>NUCLEOTIDE SEQUENCE</scope>
</reference>
<reference evidence="1" key="1">
    <citation type="submission" date="2020-04" db="EMBL/GenBank/DDBJ databases">
        <authorList>
            <person name="Broberg M."/>
        </authorList>
    </citation>
    <scope>NUCLEOTIDE SEQUENCE</scope>
</reference>
<proteinExistence type="predicted"/>
<accession>A0ACA9TP00</accession>
<protein>
    <submittedName>
        <fullName evidence="1">Uncharacterized protein</fullName>
    </submittedName>
</protein>
<evidence type="ECO:0000313" key="2">
    <source>
        <dbReference type="Proteomes" id="UP000836387"/>
    </source>
</evidence>
<gene>
    <name evidence="1" type="ORF">CRV2_00009630</name>
</gene>
<sequence>MSGLASSLLVFTLYSNSLNRIKDYLNPFLATDTDHNFSLLKDHLKIFSINRTGKMENRVQPWKEWYASISGLANDAALTVLPVFLAGNISGGGENKSGSGGGSKDRSIGHEKGGNSGSSSH</sequence>